<keyword evidence="3" id="KW-1185">Reference proteome</keyword>
<evidence type="ECO:0000313" key="2">
    <source>
        <dbReference type="EMBL" id="WAL65905.1"/>
    </source>
</evidence>
<dbReference type="PANTHER" id="PTHR33164">
    <property type="entry name" value="TRANSCRIPTIONAL REGULATOR, MARR FAMILY"/>
    <property type="match status" value="1"/>
</dbReference>
<dbReference type="SMART" id="SM00347">
    <property type="entry name" value="HTH_MARR"/>
    <property type="match status" value="1"/>
</dbReference>
<dbReference type="SUPFAM" id="SSF46785">
    <property type="entry name" value="Winged helix' DNA-binding domain"/>
    <property type="match status" value="1"/>
</dbReference>
<dbReference type="InterPro" id="IPR036388">
    <property type="entry name" value="WH-like_DNA-bd_sf"/>
</dbReference>
<dbReference type="Gene3D" id="1.10.10.10">
    <property type="entry name" value="Winged helix-like DNA-binding domain superfamily/Winged helix DNA-binding domain"/>
    <property type="match status" value="1"/>
</dbReference>
<reference evidence="2" key="1">
    <citation type="submission" date="2022-11" db="EMBL/GenBank/DDBJ databases">
        <authorList>
            <person name="Mo P."/>
        </authorList>
    </citation>
    <scope>NUCLEOTIDE SEQUENCE</scope>
    <source>
        <strain evidence="2">HUAS 11-8</strain>
    </source>
</reference>
<proteinExistence type="predicted"/>
<organism evidence="2 3">
    <name type="scientific">Amycolatopsis cynarae</name>
    <dbReference type="NCBI Taxonomy" id="2995223"/>
    <lineage>
        <taxon>Bacteria</taxon>
        <taxon>Bacillati</taxon>
        <taxon>Actinomycetota</taxon>
        <taxon>Actinomycetes</taxon>
        <taxon>Pseudonocardiales</taxon>
        <taxon>Pseudonocardiaceae</taxon>
        <taxon>Amycolatopsis</taxon>
    </lineage>
</organism>
<feature type="domain" description="HTH marR-type" evidence="1">
    <location>
        <begin position="20"/>
        <end position="151"/>
    </location>
</feature>
<dbReference type="PANTHER" id="PTHR33164:SF99">
    <property type="entry name" value="MARR FAMILY REGULATORY PROTEIN"/>
    <property type="match status" value="1"/>
</dbReference>
<sequence>MTVGHNADVPAAHRADIERKAEIVRVLMEVGNAADAVVAQVLGEFGVPASVAGTLWALVPGTEPSTMREVAARLHCDPSTVSLSADKLQAAGLVARQPHPADGRKRTLALTERGHELWDVLRTRLHASGLFTGLDAEEQGTLLALLTKMRSPQRPYSE</sequence>
<dbReference type="Proteomes" id="UP001163203">
    <property type="component" value="Chromosome"/>
</dbReference>
<dbReference type="PROSITE" id="PS50995">
    <property type="entry name" value="HTH_MARR_2"/>
    <property type="match status" value="1"/>
</dbReference>
<gene>
    <name evidence="2" type="ORF">ORV05_34465</name>
</gene>
<evidence type="ECO:0000259" key="1">
    <source>
        <dbReference type="PROSITE" id="PS50995"/>
    </source>
</evidence>
<dbReference type="Pfam" id="PF12802">
    <property type="entry name" value="MarR_2"/>
    <property type="match status" value="1"/>
</dbReference>
<name>A0ABY7B0U2_9PSEU</name>
<dbReference type="InterPro" id="IPR039422">
    <property type="entry name" value="MarR/SlyA-like"/>
</dbReference>
<evidence type="ECO:0000313" key="3">
    <source>
        <dbReference type="Proteomes" id="UP001163203"/>
    </source>
</evidence>
<protein>
    <submittedName>
        <fullName evidence="2">MarR family transcriptional regulator</fullName>
    </submittedName>
</protein>
<accession>A0ABY7B0U2</accession>
<dbReference type="InterPro" id="IPR000835">
    <property type="entry name" value="HTH_MarR-typ"/>
</dbReference>
<dbReference type="EMBL" id="CP113836">
    <property type="protein sequence ID" value="WAL65905.1"/>
    <property type="molecule type" value="Genomic_DNA"/>
</dbReference>
<dbReference type="InterPro" id="IPR036390">
    <property type="entry name" value="WH_DNA-bd_sf"/>
</dbReference>
<dbReference type="RefSeq" id="WP_268756051.1">
    <property type="nucleotide sequence ID" value="NZ_CP113836.1"/>
</dbReference>